<evidence type="ECO:0000313" key="3">
    <source>
        <dbReference type="EMBL" id="QIZ72249.1"/>
    </source>
</evidence>
<gene>
    <name evidence="3" type="ORF">HCG48_18080</name>
</gene>
<feature type="transmembrane region" description="Helical" evidence="2">
    <location>
        <begin position="92"/>
        <end position="114"/>
    </location>
</feature>
<dbReference type="Proteomes" id="UP000500857">
    <property type="component" value="Chromosome"/>
</dbReference>
<dbReference type="Pfam" id="PF09988">
    <property type="entry name" value="DUF2227"/>
    <property type="match status" value="1"/>
</dbReference>
<feature type="compositionally biased region" description="Basic residues" evidence="1">
    <location>
        <begin position="174"/>
        <end position="200"/>
    </location>
</feature>
<dbReference type="RefSeq" id="WP_168570398.1">
    <property type="nucleotide sequence ID" value="NZ_CP051167.1"/>
</dbReference>
<keyword evidence="2" id="KW-0812">Transmembrane</keyword>
<dbReference type="InterPro" id="IPR019250">
    <property type="entry name" value="DUF2227_metal-bd"/>
</dbReference>
<dbReference type="PANTHER" id="PTHR39085">
    <property type="entry name" value="SLL0924 PROTEIN"/>
    <property type="match status" value="1"/>
</dbReference>
<organism evidence="3 4">
    <name type="scientific">Oxynema aestuarii AP17</name>
    <dbReference type="NCBI Taxonomy" id="2064643"/>
    <lineage>
        <taxon>Bacteria</taxon>
        <taxon>Bacillati</taxon>
        <taxon>Cyanobacteriota</taxon>
        <taxon>Cyanophyceae</taxon>
        <taxon>Oscillatoriophycideae</taxon>
        <taxon>Oscillatoriales</taxon>
        <taxon>Oscillatoriaceae</taxon>
        <taxon>Oxynema</taxon>
        <taxon>Oxynema aestuarii</taxon>
    </lineage>
</organism>
<keyword evidence="2" id="KW-1133">Transmembrane helix</keyword>
<evidence type="ECO:0000313" key="4">
    <source>
        <dbReference type="Proteomes" id="UP000500857"/>
    </source>
</evidence>
<dbReference type="AlphaFoldDB" id="A0A6H1U3Q2"/>
<reference evidence="3 4" key="1">
    <citation type="submission" date="2020-04" db="EMBL/GenBank/DDBJ databases">
        <authorList>
            <person name="Basu S."/>
            <person name="Maruthanayagam V."/>
            <person name="Chakraborty S."/>
            <person name="Pramanik A."/>
            <person name="Mukherjee J."/>
            <person name="Brink B."/>
        </authorList>
    </citation>
    <scope>NUCLEOTIDE SEQUENCE [LARGE SCALE GENOMIC DNA]</scope>
    <source>
        <strain evidence="3 4">AP17</strain>
    </source>
</reference>
<keyword evidence="4" id="KW-1185">Reference proteome</keyword>
<protein>
    <submittedName>
        <fullName evidence="3">Metal-binding protein</fullName>
    </submittedName>
</protein>
<dbReference type="KEGG" id="oxy:HCG48_18080"/>
<feature type="region of interest" description="Disordered" evidence="1">
    <location>
        <begin position="173"/>
        <end position="200"/>
    </location>
</feature>
<dbReference type="EMBL" id="CP051167">
    <property type="protein sequence ID" value="QIZ72249.1"/>
    <property type="molecule type" value="Genomic_DNA"/>
</dbReference>
<keyword evidence="2" id="KW-0472">Membrane</keyword>
<proteinExistence type="predicted"/>
<sequence length="200" mass="22690">MPAGRTHDRITLWTLPLVAIATYSTTRNSSLTLVVAGGFLFSGLMFGPDLDIYSCQFQRWGWLRWLWIPYQKSLRHRSFLSHGPIIGTALRVLYLSIWVLLAGVVGLTASYWLFQLDLNWREVKQVAGRSLVEYSPEAIALLLGLELGALSHSLSDWCSSGYKRLKAKGVLGWKRPKKASKGKRRSPRQTRSVKKRSSKR</sequence>
<evidence type="ECO:0000256" key="2">
    <source>
        <dbReference type="SAM" id="Phobius"/>
    </source>
</evidence>
<name>A0A6H1U3Q2_9CYAN</name>
<evidence type="ECO:0000256" key="1">
    <source>
        <dbReference type="SAM" id="MobiDB-lite"/>
    </source>
</evidence>
<accession>A0A6H1U3Q2</accession>
<dbReference type="PANTHER" id="PTHR39085:SF1">
    <property type="entry name" value="SLL0924 PROTEIN"/>
    <property type="match status" value="1"/>
</dbReference>